<dbReference type="PROSITE" id="PS51257">
    <property type="entry name" value="PROKAR_LIPOPROTEIN"/>
    <property type="match status" value="1"/>
</dbReference>
<organism evidence="2 3">
    <name type="scientific">Flavobacterium frigidarium</name>
    <dbReference type="NCBI Taxonomy" id="99286"/>
    <lineage>
        <taxon>Bacteria</taxon>
        <taxon>Pseudomonadati</taxon>
        <taxon>Bacteroidota</taxon>
        <taxon>Flavobacteriia</taxon>
        <taxon>Flavobacteriales</taxon>
        <taxon>Flavobacteriaceae</taxon>
        <taxon>Flavobacterium</taxon>
    </lineage>
</organism>
<name>A0ABV4KFN7_9FLAO</name>
<feature type="transmembrane region" description="Helical" evidence="1">
    <location>
        <begin position="15"/>
        <end position="38"/>
    </location>
</feature>
<evidence type="ECO:0000313" key="2">
    <source>
        <dbReference type="EMBL" id="MEZ7516490.1"/>
    </source>
</evidence>
<dbReference type="Proteomes" id="UP001568894">
    <property type="component" value="Unassembled WGS sequence"/>
</dbReference>
<dbReference type="RefSeq" id="WP_026709574.1">
    <property type="nucleotide sequence ID" value="NZ_JASMRN010000014.1"/>
</dbReference>
<reference evidence="2 3" key="1">
    <citation type="submission" date="2023-05" db="EMBL/GenBank/DDBJ databases">
        <title>Adaptations of aquatic viruses from atmosphere-close ecosystems of the Central Arctic Ocean.</title>
        <authorList>
            <person name="Rahlff J."/>
            <person name="Holmfeldt K."/>
        </authorList>
    </citation>
    <scope>NUCLEOTIDE SEQUENCE [LARGE SCALE GENOMIC DNA]</scope>
    <source>
        <strain evidence="2 3">Arc14</strain>
    </source>
</reference>
<dbReference type="EMBL" id="JASMRN010000014">
    <property type="protein sequence ID" value="MEZ7516490.1"/>
    <property type="molecule type" value="Genomic_DNA"/>
</dbReference>
<feature type="transmembrane region" description="Helical" evidence="1">
    <location>
        <begin position="50"/>
        <end position="66"/>
    </location>
</feature>
<evidence type="ECO:0000313" key="3">
    <source>
        <dbReference type="Proteomes" id="UP001568894"/>
    </source>
</evidence>
<keyword evidence="3" id="KW-1185">Reference proteome</keyword>
<gene>
    <name evidence="2" type="ORF">QO192_14500</name>
</gene>
<sequence>MTLYNKTFANFDNGFFGYATMGILSQSCLGGAAAMTVLSNGTSIIQMAQLALIVLVSMLANTFILAQMNHKVIFNTLLISFITSTLLIIANSL</sequence>
<comment type="caution">
    <text evidence="2">The sequence shown here is derived from an EMBL/GenBank/DDBJ whole genome shotgun (WGS) entry which is preliminary data.</text>
</comment>
<protein>
    <submittedName>
        <fullName evidence="2">Uncharacterized protein</fullName>
    </submittedName>
</protein>
<keyword evidence="1" id="KW-1133">Transmembrane helix</keyword>
<keyword evidence="1" id="KW-0812">Transmembrane</keyword>
<evidence type="ECO:0000256" key="1">
    <source>
        <dbReference type="SAM" id="Phobius"/>
    </source>
</evidence>
<feature type="transmembrane region" description="Helical" evidence="1">
    <location>
        <begin position="72"/>
        <end position="90"/>
    </location>
</feature>
<accession>A0ABV4KFN7</accession>
<keyword evidence="1" id="KW-0472">Membrane</keyword>
<proteinExistence type="predicted"/>